<feature type="compositionally biased region" description="Basic and acidic residues" evidence="1">
    <location>
        <begin position="1"/>
        <end position="13"/>
    </location>
</feature>
<evidence type="ECO:0000313" key="3">
    <source>
        <dbReference type="Proteomes" id="UP001431783"/>
    </source>
</evidence>
<feature type="region of interest" description="Disordered" evidence="1">
    <location>
        <begin position="1"/>
        <end position="28"/>
    </location>
</feature>
<protein>
    <submittedName>
        <fullName evidence="2">Uncharacterized protein</fullName>
    </submittedName>
</protein>
<evidence type="ECO:0000313" key="2">
    <source>
        <dbReference type="EMBL" id="KAK9885838.1"/>
    </source>
</evidence>
<proteinExistence type="predicted"/>
<dbReference type="EMBL" id="JARQZJ010000097">
    <property type="protein sequence ID" value="KAK9885838.1"/>
    <property type="molecule type" value="Genomic_DNA"/>
</dbReference>
<dbReference type="Proteomes" id="UP001431783">
    <property type="component" value="Unassembled WGS sequence"/>
</dbReference>
<comment type="caution">
    <text evidence="2">The sequence shown here is derived from an EMBL/GenBank/DDBJ whole genome shotgun (WGS) entry which is preliminary data.</text>
</comment>
<sequence length="151" mass="17854">MSKSLEGKDDAKILRSKVSSRSKQLGDDAPELSQSRYILAKYRIQVIEPEQPITVDDFIDIVDDRSEHYHPGPRAIEYYPYDGIFRLTWDTFVQILYCVFFPCLYCHHKCLRCFDKAYYCCSKQFRIAEEKHTFENCCCPCCILSYEENMK</sequence>
<name>A0AAW1UXN6_9CUCU</name>
<accession>A0AAW1UXN6</accession>
<dbReference type="AlphaFoldDB" id="A0AAW1UXN6"/>
<reference evidence="2 3" key="1">
    <citation type="submission" date="2023-03" db="EMBL/GenBank/DDBJ databases">
        <title>Genome insight into feeding habits of ladybird beetles.</title>
        <authorList>
            <person name="Li H.-S."/>
            <person name="Huang Y.-H."/>
            <person name="Pang H."/>
        </authorList>
    </citation>
    <scope>NUCLEOTIDE SEQUENCE [LARGE SCALE GENOMIC DNA]</scope>
    <source>
        <strain evidence="2">SYSU_2023b</strain>
        <tissue evidence="2">Whole body</tissue>
    </source>
</reference>
<organism evidence="2 3">
    <name type="scientific">Henosepilachna vigintioctopunctata</name>
    <dbReference type="NCBI Taxonomy" id="420089"/>
    <lineage>
        <taxon>Eukaryota</taxon>
        <taxon>Metazoa</taxon>
        <taxon>Ecdysozoa</taxon>
        <taxon>Arthropoda</taxon>
        <taxon>Hexapoda</taxon>
        <taxon>Insecta</taxon>
        <taxon>Pterygota</taxon>
        <taxon>Neoptera</taxon>
        <taxon>Endopterygota</taxon>
        <taxon>Coleoptera</taxon>
        <taxon>Polyphaga</taxon>
        <taxon>Cucujiformia</taxon>
        <taxon>Coccinelloidea</taxon>
        <taxon>Coccinellidae</taxon>
        <taxon>Epilachninae</taxon>
        <taxon>Epilachnini</taxon>
        <taxon>Henosepilachna</taxon>
    </lineage>
</organism>
<keyword evidence="3" id="KW-1185">Reference proteome</keyword>
<gene>
    <name evidence="2" type="ORF">WA026_013710</name>
</gene>
<evidence type="ECO:0000256" key="1">
    <source>
        <dbReference type="SAM" id="MobiDB-lite"/>
    </source>
</evidence>